<accession>A0A066Z411</accession>
<evidence type="ECO:0000313" key="2">
    <source>
        <dbReference type="EMBL" id="KDN85081.1"/>
    </source>
</evidence>
<gene>
    <name evidence="2" type="ORF">KCH_31800</name>
</gene>
<dbReference type="PATRIC" id="fig|1348663.4.peg.3053"/>
<proteinExistence type="predicted"/>
<dbReference type="AlphaFoldDB" id="A0A066Z411"/>
<evidence type="ECO:0000256" key="1">
    <source>
        <dbReference type="SAM" id="MobiDB-lite"/>
    </source>
</evidence>
<keyword evidence="3" id="KW-1185">Reference proteome</keyword>
<evidence type="ECO:0000313" key="3">
    <source>
        <dbReference type="Proteomes" id="UP000027178"/>
    </source>
</evidence>
<protein>
    <submittedName>
        <fullName evidence="2">Uncharacterized protein</fullName>
    </submittedName>
</protein>
<feature type="compositionally biased region" description="Basic residues" evidence="1">
    <location>
        <begin position="181"/>
        <end position="192"/>
    </location>
</feature>
<feature type="compositionally biased region" description="Low complexity" evidence="1">
    <location>
        <begin position="214"/>
        <end position="224"/>
    </location>
</feature>
<sequence length="307" mass="31785">MGVAGRDREARAGHPVGDGLDLLRGRAELRLDLSGRQVLAVGGRVGVGDGLGEGGEATRVASGQVDPRGRRGGGVGRARVGLRVAQSGWVPGRARAVSPTGVAAEAGTAAPRVVRISAAATVAGAMLLASRLRDMGTSVPPSRFDGASAAPREGVTRRAAGGWQPTAAPELTVRKLSIRTAVRHSRARPKALPRHDSIGGKGWAGAGRGRRAGRSPCPAAGAGRCTRRSPNTGAGRIDESYPPWGPVCIQTVRTSPEGRPKPHHRPTLVKRERSSAGSRRHRHRRPPPARPPRPSGGPPGRAGRPAT</sequence>
<dbReference type="Proteomes" id="UP000027178">
    <property type="component" value="Unassembled WGS sequence"/>
</dbReference>
<feature type="compositionally biased region" description="Pro residues" evidence="1">
    <location>
        <begin position="288"/>
        <end position="297"/>
    </location>
</feature>
<feature type="region of interest" description="Disordered" evidence="1">
    <location>
        <begin position="181"/>
        <end position="307"/>
    </location>
</feature>
<reference evidence="2 3" key="1">
    <citation type="submission" date="2014-05" db="EMBL/GenBank/DDBJ databases">
        <title>Draft Genome Sequence of Kitasatospora cheerisanensis KCTC 2395.</title>
        <authorList>
            <person name="Nam D.H."/>
        </authorList>
    </citation>
    <scope>NUCLEOTIDE SEQUENCE [LARGE SCALE GENOMIC DNA]</scope>
    <source>
        <strain evidence="2 3">KCTC 2395</strain>
    </source>
</reference>
<dbReference type="EMBL" id="JNBY01000087">
    <property type="protein sequence ID" value="KDN85081.1"/>
    <property type="molecule type" value="Genomic_DNA"/>
</dbReference>
<feature type="region of interest" description="Disordered" evidence="1">
    <location>
        <begin position="52"/>
        <end position="75"/>
    </location>
</feature>
<name>A0A066Z411_9ACTN</name>
<dbReference type="HOGENOM" id="CLU_905461_0_0_11"/>
<comment type="caution">
    <text evidence="2">The sequence shown here is derived from an EMBL/GenBank/DDBJ whole genome shotgun (WGS) entry which is preliminary data.</text>
</comment>
<organism evidence="2 3">
    <name type="scientific">Kitasatospora cheerisanensis KCTC 2395</name>
    <dbReference type="NCBI Taxonomy" id="1348663"/>
    <lineage>
        <taxon>Bacteria</taxon>
        <taxon>Bacillati</taxon>
        <taxon>Actinomycetota</taxon>
        <taxon>Actinomycetes</taxon>
        <taxon>Kitasatosporales</taxon>
        <taxon>Streptomycetaceae</taxon>
        <taxon>Kitasatospora</taxon>
    </lineage>
</organism>
<feature type="compositionally biased region" description="Basic residues" evidence="1">
    <location>
        <begin position="278"/>
        <end position="287"/>
    </location>
</feature>